<evidence type="ECO:0000256" key="3">
    <source>
        <dbReference type="ARBA" id="ARBA00022617"/>
    </source>
</evidence>
<evidence type="ECO:0000256" key="1">
    <source>
        <dbReference type="ARBA" id="ARBA00001971"/>
    </source>
</evidence>
<reference evidence="9" key="1">
    <citation type="journal article" date="2023" name="Mol. Ecol. Resour.">
        <title>Chromosome-level genome assembly of a triploid poplar Populus alba 'Berolinensis'.</title>
        <authorList>
            <person name="Chen S."/>
            <person name="Yu Y."/>
            <person name="Wang X."/>
            <person name="Wang S."/>
            <person name="Zhang T."/>
            <person name="Zhou Y."/>
            <person name="He R."/>
            <person name="Meng N."/>
            <person name="Wang Y."/>
            <person name="Liu W."/>
            <person name="Liu Z."/>
            <person name="Liu J."/>
            <person name="Guo Q."/>
            <person name="Huang H."/>
            <person name="Sederoff R.R."/>
            <person name="Wang G."/>
            <person name="Qu G."/>
            <person name="Chen S."/>
        </authorList>
    </citation>
    <scope>NUCLEOTIDE SEQUENCE</scope>
    <source>
        <strain evidence="9">SC-2020</strain>
    </source>
</reference>
<comment type="caution">
    <text evidence="9">The sequence shown here is derived from an EMBL/GenBank/DDBJ whole genome shotgun (WGS) entry which is preliminary data.</text>
</comment>
<dbReference type="PROSITE" id="PS00086">
    <property type="entry name" value="CYTOCHROME_P450"/>
    <property type="match status" value="1"/>
</dbReference>
<keyword evidence="10" id="KW-1185">Reference proteome</keyword>
<dbReference type="PANTHER" id="PTHR24296">
    <property type="entry name" value="CYTOCHROME P450"/>
    <property type="match status" value="1"/>
</dbReference>
<sequence>MRSLTELVERKTFFLKIWKRMLKGEVSTRFRWIMLFSALLLSGFCIDSFAVVVSGRAAICQWKDARVWGQDCHEFKPERWINEKGDLKYERSAKFFTFNAGPRICPGKEMRLVS</sequence>
<evidence type="ECO:0000313" key="10">
    <source>
        <dbReference type="Proteomes" id="UP001164929"/>
    </source>
</evidence>
<evidence type="ECO:0000256" key="7">
    <source>
        <dbReference type="ARBA" id="ARBA00023033"/>
    </source>
</evidence>
<comment type="similarity">
    <text evidence="2 8">Belongs to the cytochrome P450 family.</text>
</comment>
<dbReference type="GO" id="GO:0004497">
    <property type="term" value="F:monooxygenase activity"/>
    <property type="evidence" value="ECO:0007669"/>
    <property type="project" value="UniProtKB-KW"/>
</dbReference>
<dbReference type="EMBL" id="JAQIZT010000008">
    <property type="protein sequence ID" value="KAJ6986440.1"/>
    <property type="molecule type" value="Genomic_DNA"/>
</dbReference>
<dbReference type="GO" id="GO:0020037">
    <property type="term" value="F:heme binding"/>
    <property type="evidence" value="ECO:0007669"/>
    <property type="project" value="InterPro"/>
</dbReference>
<dbReference type="AlphaFoldDB" id="A0AAD6MJL2"/>
<evidence type="ECO:0000313" key="9">
    <source>
        <dbReference type="EMBL" id="KAJ6986440.1"/>
    </source>
</evidence>
<keyword evidence="5 8" id="KW-0560">Oxidoreductase</keyword>
<organism evidence="9 10">
    <name type="scientific">Populus alba x Populus x berolinensis</name>
    <dbReference type="NCBI Taxonomy" id="444605"/>
    <lineage>
        <taxon>Eukaryota</taxon>
        <taxon>Viridiplantae</taxon>
        <taxon>Streptophyta</taxon>
        <taxon>Embryophyta</taxon>
        <taxon>Tracheophyta</taxon>
        <taxon>Spermatophyta</taxon>
        <taxon>Magnoliopsida</taxon>
        <taxon>eudicotyledons</taxon>
        <taxon>Gunneridae</taxon>
        <taxon>Pentapetalae</taxon>
        <taxon>rosids</taxon>
        <taxon>fabids</taxon>
        <taxon>Malpighiales</taxon>
        <taxon>Salicaceae</taxon>
        <taxon>Saliceae</taxon>
        <taxon>Populus</taxon>
    </lineage>
</organism>
<evidence type="ECO:0008006" key="11">
    <source>
        <dbReference type="Google" id="ProtNLM"/>
    </source>
</evidence>
<keyword evidence="3 8" id="KW-0349">Heme</keyword>
<evidence type="ECO:0000256" key="6">
    <source>
        <dbReference type="ARBA" id="ARBA00023004"/>
    </source>
</evidence>
<evidence type="ECO:0000256" key="2">
    <source>
        <dbReference type="ARBA" id="ARBA00010617"/>
    </source>
</evidence>
<keyword evidence="6 8" id="KW-0408">Iron</keyword>
<gene>
    <name evidence="9" type="ORF">NC653_019823</name>
</gene>
<name>A0AAD6MJL2_9ROSI</name>
<dbReference type="Proteomes" id="UP001164929">
    <property type="component" value="Chromosome 8"/>
</dbReference>
<dbReference type="GO" id="GO:0005506">
    <property type="term" value="F:iron ion binding"/>
    <property type="evidence" value="ECO:0007669"/>
    <property type="project" value="InterPro"/>
</dbReference>
<comment type="cofactor">
    <cofactor evidence="1">
        <name>heme</name>
        <dbReference type="ChEBI" id="CHEBI:30413"/>
    </cofactor>
</comment>
<dbReference type="Pfam" id="PF00067">
    <property type="entry name" value="p450"/>
    <property type="match status" value="1"/>
</dbReference>
<protein>
    <recommendedName>
        <fullName evidence="11">Cytochrome P450</fullName>
    </recommendedName>
</protein>
<dbReference type="GO" id="GO:0006629">
    <property type="term" value="P:lipid metabolic process"/>
    <property type="evidence" value="ECO:0007669"/>
    <property type="project" value="UniProtKB-ARBA"/>
</dbReference>
<keyword evidence="4 8" id="KW-0479">Metal-binding</keyword>
<dbReference type="InterPro" id="IPR017972">
    <property type="entry name" value="Cyt_P450_CS"/>
</dbReference>
<dbReference type="InterPro" id="IPR001128">
    <property type="entry name" value="Cyt_P450"/>
</dbReference>
<dbReference type="InterPro" id="IPR036396">
    <property type="entry name" value="Cyt_P450_sf"/>
</dbReference>
<accession>A0AAD6MJL2</accession>
<evidence type="ECO:0000256" key="8">
    <source>
        <dbReference type="RuleBase" id="RU000461"/>
    </source>
</evidence>
<dbReference type="SUPFAM" id="SSF48264">
    <property type="entry name" value="Cytochrome P450"/>
    <property type="match status" value="1"/>
</dbReference>
<evidence type="ECO:0000256" key="5">
    <source>
        <dbReference type="ARBA" id="ARBA00023002"/>
    </source>
</evidence>
<evidence type="ECO:0000256" key="4">
    <source>
        <dbReference type="ARBA" id="ARBA00022723"/>
    </source>
</evidence>
<proteinExistence type="inferred from homology"/>
<keyword evidence="7 8" id="KW-0503">Monooxygenase</keyword>
<dbReference type="GO" id="GO:0016705">
    <property type="term" value="F:oxidoreductase activity, acting on paired donors, with incorporation or reduction of molecular oxygen"/>
    <property type="evidence" value="ECO:0007669"/>
    <property type="project" value="InterPro"/>
</dbReference>
<dbReference type="Gene3D" id="1.10.630.10">
    <property type="entry name" value="Cytochrome P450"/>
    <property type="match status" value="1"/>
</dbReference>